<dbReference type="CDD" id="cd03143">
    <property type="entry name" value="A4_beta-galactosidase_middle_domain"/>
    <property type="match status" value="1"/>
</dbReference>
<accession>A0A933L4X2</accession>
<dbReference type="InterPro" id="IPR029062">
    <property type="entry name" value="Class_I_gatase-like"/>
</dbReference>
<proteinExistence type="predicted"/>
<dbReference type="GO" id="GO:0005975">
    <property type="term" value="P:carbohydrate metabolic process"/>
    <property type="evidence" value="ECO:0007669"/>
    <property type="project" value="InterPro"/>
</dbReference>
<dbReference type="Pfam" id="PF08532">
    <property type="entry name" value="Glyco_hydro_42M"/>
    <property type="match status" value="1"/>
</dbReference>
<dbReference type="EMBL" id="JACRAF010000031">
    <property type="protein sequence ID" value="MBI4922405.1"/>
    <property type="molecule type" value="Genomic_DNA"/>
</dbReference>
<dbReference type="Proteomes" id="UP000782610">
    <property type="component" value="Unassembled WGS sequence"/>
</dbReference>
<comment type="caution">
    <text evidence="2">The sequence shown here is derived from an EMBL/GenBank/DDBJ whole genome shotgun (WGS) entry which is preliminary data.</text>
</comment>
<reference evidence="2" key="1">
    <citation type="submission" date="2020-07" db="EMBL/GenBank/DDBJ databases">
        <title>Huge and variable diversity of episymbiotic CPR bacteria and DPANN archaea in groundwater ecosystems.</title>
        <authorList>
            <person name="He C.Y."/>
            <person name="Keren R."/>
            <person name="Whittaker M."/>
            <person name="Farag I.F."/>
            <person name="Doudna J."/>
            <person name="Cate J.H.D."/>
            <person name="Banfield J.F."/>
        </authorList>
    </citation>
    <scope>NUCLEOTIDE SEQUENCE</scope>
    <source>
        <strain evidence="2">NC_groundwater_1586_Pr3_B-0.1um_66_15</strain>
    </source>
</reference>
<sequence length="682" mass="74702">MSHWFRQSFRKLHLLYVSPQWALRRGEAFDAVALADAYERAGVDCVQLYCKDHHGVCYYPSSLGLQYPRDILGELLPELKKRGIRLMAYMSMFFDNYATGLHPEWRAVNELGDPQRSGPFFHASVCSPYAEFLLTQLDEVATGYDVDGFWLDIVPLARHLPQEVWMIQPHPVPDYSLHAQKRYREATGHGLPVHPSATEIDGIYEFMTGEVDAFMNKAYATLRKHRPDAVITYNAAGAPGDPLDSADLISIEGHAPHYTRQSFIARWAKGQQKPFEMMTAGGLARTPLGGGWNSLDQKPAAILQLEAAIVVAQAGNPTIGQVPFPDGATDPAQFETFARVFHPIREIEPWLVGAKGVSDVGVVLASKPRSASAHWQRMTASAEAVHEALIAEHIQYDIIRLTEDLSRYRVVVLAEQTALSDTEVEALRSYVKAGGSLIAAGSASLHDERGQPRPDFALADVFGAHHAGTVPADFVYLTLEDATLRSLVTAVPIIVDQPGVAVTLAGAHRLASLIEPEARRTDATTVLWGDAPPDWAQAHPGLIENRFGAGSCRYLAFPIKCDGLPNAWVKRLVGQLVRDAVEEPLLATTASPGVEVTLNRQGDRLVVHFCNHHAGDPNRLSFVDNALAMQGVELRLDFKRAGLAKVSRVYAAPASDIAFAVVGDHVALTVPEFVVHSVVVLE</sequence>
<dbReference type="InterPro" id="IPR017853">
    <property type="entry name" value="GH"/>
</dbReference>
<dbReference type="InterPro" id="IPR013738">
    <property type="entry name" value="Beta_galactosidase_Trimer"/>
</dbReference>
<dbReference type="InterPro" id="IPR028212">
    <property type="entry name" value="GHL6"/>
</dbReference>
<gene>
    <name evidence="2" type="ORF">HY834_11700</name>
</gene>
<dbReference type="InterPro" id="IPR003476">
    <property type="entry name" value="Glyco_hydro_42"/>
</dbReference>
<feature type="domain" description="Beta-galactosidase trimerisation" evidence="1">
    <location>
        <begin position="377"/>
        <end position="574"/>
    </location>
</feature>
<dbReference type="GO" id="GO:0004565">
    <property type="term" value="F:beta-galactosidase activity"/>
    <property type="evidence" value="ECO:0007669"/>
    <property type="project" value="InterPro"/>
</dbReference>
<dbReference type="AlphaFoldDB" id="A0A933L4X2"/>
<dbReference type="Pfam" id="PF14871">
    <property type="entry name" value="GHL6"/>
    <property type="match status" value="1"/>
</dbReference>
<organism evidence="2 3">
    <name type="scientific">Devosia nanyangense</name>
    <dbReference type="NCBI Taxonomy" id="1228055"/>
    <lineage>
        <taxon>Bacteria</taxon>
        <taxon>Pseudomonadati</taxon>
        <taxon>Pseudomonadota</taxon>
        <taxon>Alphaproteobacteria</taxon>
        <taxon>Hyphomicrobiales</taxon>
        <taxon>Devosiaceae</taxon>
        <taxon>Devosia</taxon>
    </lineage>
</organism>
<dbReference type="PANTHER" id="PTHR36447:SF2">
    <property type="entry name" value="BETA-GALACTOSIDASE YESZ"/>
    <property type="match status" value="1"/>
</dbReference>
<name>A0A933L4X2_9HYPH</name>
<protein>
    <submittedName>
        <fullName evidence="2">Beta-galactosidase trimerization domain-containing protein</fullName>
    </submittedName>
</protein>
<dbReference type="PANTHER" id="PTHR36447">
    <property type="entry name" value="BETA-GALACTOSIDASE GANA"/>
    <property type="match status" value="1"/>
</dbReference>
<dbReference type="SUPFAM" id="SSF51445">
    <property type="entry name" value="(Trans)glycosidases"/>
    <property type="match status" value="1"/>
</dbReference>
<evidence type="ECO:0000313" key="3">
    <source>
        <dbReference type="Proteomes" id="UP000782610"/>
    </source>
</evidence>
<evidence type="ECO:0000313" key="2">
    <source>
        <dbReference type="EMBL" id="MBI4922405.1"/>
    </source>
</evidence>
<dbReference type="Gene3D" id="3.40.50.880">
    <property type="match status" value="1"/>
</dbReference>
<dbReference type="Gene3D" id="3.20.20.80">
    <property type="entry name" value="Glycosidases"/>
    <property type="match status" value="1"/>
</dbReference>
<dbReference type="SUPFAM" id="SSF52317">
    <property type="entry name" value="Class I glutamine amidotransferase-like"/>
    <property type="match status" value="1"/>
</dbReference>
<evidence type="ECO:0000259" key="1">
    <source>
        <dbReference type="Pfam" id="PF08532"/>
    </source>
</evidence>